<comment type="caution">
    <text evidence="2">The sequence shown here is derived from an EMBL/GenBank/DDBJ whole genome shotgun (WGS) entry which is preliminary data.</text>
</comment>
<evidence type="ECO:0000313" key="2">
    <source>
        <dbReference type="EMBL" id="EFA83745.1"/>
    </source>
</evidence>
<dbReference type="EMBL" id="ADBJ01000010">
    <property type="protein sequence ID" value="EFA83745.1"/>
    <property type="molecule type" value="Genomic_DNA"/>
</dbReference>
<dbReference type="Gene3D" id="1.10.600.10">
    <property type="entry name" value="Farnesyl Diphosphate Synthase"/>
    <property type="match status" value="1"/>
</dbReference>
<dbReference type="InParanoid" id="D3B347"/>
<protein>
    <recommendedName>
        <fullName evidence="4">Terpene synthase</fullName>
    </recommendedName>
</protein>
<dbReference type="GeneID" id="31358335"/>
<comment type="similarity">
    <text evidence="1">Belongs to the terpene synthase family.</text>
</comment>
<evidence type="ECO:0008006" key="4">
    <source>
        <dbReference type="Google" id="ProtNLM"/>
    </source>
</evidence>
<dbReference type="InterPro" id="IPR034686">
    <property type="entry name" value="Terpene_cyclase-like_2"/>
</dbReference>
<dbReference type="GO" id="GO:0010333">
    <property type="term" value="F:terpene synthase activity"/>
    <property type="evidence" value="ECO:0007669"/>
    <property type="project" value="InterPro"/>
</dbReference>
<name>D3B347_HETP5</name>
<sequence>MLSLQKIIDKTPKSWTLPINSNDPMEMVIEKMEKFGIINDENLQKYRLIFKGFSMFVRNIWPSGDQESLVLGTQFFIFSVIFDDLIDTNEPEFGMKKINRAINIFKLGKLEEDATPLERIAFDLKESLEHRVGDQHPLLNVFRNAFIDYFDNLMPWQNIKKLDGDMSMNLYYNMRRHNIGMVPTFSLSALFIMKRLNSDIILDPLWKSLIDHSGNICALYNDIFSYEKELREKDERMNSFHFMKTQNNWSDQECLDFMDKEFDKCFEQYFIHENLIKQKFIPILKNKEDQEEFIEIVDHFHTVVSAVVALYLVKPNYKSPNSIFVELRTKIQ</sequence>
<dbReference type="RefSeq" id="XP_020435862.1">
    <property type="nucleotide sequence ID" value="XM_020573790.1"/>
</dbReference>
<evidence type="ECO:0000256" key="1">
    <source>
        <dbReference type="ARBA" id="ARBA00006333"/>
    </source>
</evidence>
<accession>D3B347</accession>
<dbReference type="Proteomes" id="UP000001396">
    <property type="component" value="Unassembled WGS sequence"/>
</dbReference>
<reference evidence="2 3" key="1">
    <citation type="journal article" date="2011" name="Genome Res.">
        <title>Phylogeny-wide analysis of social amoeba genomes highlights ancient origins for complex intercellular communication.</title>
        <authorList>
            <person name="Heidel A.J."/>
            <person name="Lawal H.M."/>
            <person name="Felder M."/>
            <person name="Schilde C."/>
            <person name="Helps N.R."/>
            <person name="Tunggal B."/>
            <person name="Rivero F."/>
            <person name="John U."/>
            <person name="Schleicher M."/>
            <person name="Eichinger L."/>
            <person name="Platzer M."/>
            <person name="Noegel A.A."/>
            <person name="Schaap P."/>
            <person name="Gloeckner G."/>
        </authorList>
    </citation>
    <scope>NUCLEOTIDE SEQUENCE [LARGE SCALE GENOMIC DNA]</scope>
    <source>
        <strain evidence="3">ATCC 26659 / Pp 5 / PN500</strain>
    </source>
</reference>
<dbReference type="AlphaFoldDB" id="D3B347"/>
<dbReference type="PANTHER" id="PTHR35201">
    <property type="entry name" value="TERPENE SYNTHASE"/>
    <property type="match status" value="1"/>
</dbReference>
<dbReference type="GO" id="GO:0046246">
    <property type="term" value="P:terpene biosynthetic process"/>
    <property type="evidence" value="ECO:0007669"/>
    <property type="project" value="UniProtKB-ARBA"/>
</dbReference>
<organism evidence="2 3">
    <name type="scientific">Heterostelium pallidum (strain ATCC 26659 / Pp 5 / PN500)</name>
    <name type="common">Cellular slime mold</name>
    <name type="synonym">Polysphondylium pallidum</name>
    <dbReference type="NCBI Taxonomy" id="670386"/>
    <lineage>
        <taxon>Eukaryota</taxon>
        <taxon>Amoebozoa</taxon>
        <taxon>Evosea</taxon>
        <taxon>Eumycetozoa</taxon>
        <taxon>Dictyostelia</taxon>
        <taxon>Acytosteliales</taxon>
        <taxon>Acytosteliaceae</taxon>
        <taxon>Heterostelium</taxon>
    </lineage>
</organism>
<keyword evidence="3" id="KW-1185">Reference proteome</keyword>
<dbReference type="SUPFAM" id="SSF48576">
    <property type="entry name" value="Terpenoid synthases"/>
    <property type="match status" value="1"/>
</dbReference>
<evidence type="ECO:0000313" key="3">
    <source>
        <dbReference type="Proteomes" id="UP000001396"/>
    </source>
</evidence>
<proteinExistence type="inferred from homology"/>
<dbReference type="InterPro" id="IPR008949">
    <property type="entry name" value="Isoprenoid_synthase_dom_sf"/>
</dbReference>
<gene>
    <name evidence="2" type="ORF">PPL_02812</name>
</gene>
<dbReference type="Pfam" id="PF19086">
    <property type="entry name" value="Terpene_syn_C_2"/>
    <property type="match status" value="1"/>
</dbReference>
<dbReference type="PANTHER" id="PTHR35201:SF4">
    <property type="entry name" value="BETA-PINACENE SYNTHASE-RELATED"/>
    <property type="match status" value="1"/>
</dbReference>